<reference evidence="2 3" key="1">
    <citation type="journal article" date="2019" name="Int. J. Syst. Evol. Microbiol.">
        <title>The Global Catalogue of Microorganisms (GCM) 10K type strain sequencing project: providing services to taxonomists for standard genome sequencing and annotation.</title>
        <authorList>
            <consortium name="The Broad Institute Genomics Platform"/>
            <consortium name="The Broad Institute Genome Sequencing Center for Infectious Disease"/>
            <person name="Wu L."/>
            <person name="Ma J."/>
        </authorList>
    </citation>
    <scope>NUCLEOTIDE SEQUENCE [LARGE SCALE GENOMIC DNA]</scope>
    <source>
        <strain evidence="2 3">JCM 8736</strain>
    </source>
</reference>
<dbReference type="Pfam" id="PF00359">
    <property type="entry name" value="PTS_EIIA_2"/>
    <property type="match status" value="1"/>
</dbReference>
<sequence length="156" mass="17792">MIDFPQIITKDRILMNGQTVGIQNKKDLFEFMTDAFFETDVIQSPETFINDLYVRETQGSTYMGNFVAIPHGLSEEVLQSSLAICILDEPIEYNSCGETGLVKYIFMFAIEKEKAGTVYLKILSSLARLLANEEFMKELANAKYPEDILELLSNRR</sequence>
<dbReference type="PROSITE" id="PS00372">
    <property type="entry name" value="PTS_EIIA_TYPE_2_HIS"/>
    <property type="match status" value="1"/>
</dbReference>
<keyword evidence="3" id="KW-1185">Reference proteome</keyword>
<evidence type="ECO:0000259" key="1">
    <source>
        <dbReference type="PROSITE" id="PS51094"/>
    </source>
</evidence>
<comment type="caution">
    <text evidence="2">The sequence shown here is derived from an EMBL/GenBank/DDBJ whole genome shotgun (WGS) entry which is preliminary data.</text>
</comment>
<dbReference type="Gene3D" id="3.40.930.10">
    <property type="entry name" value="Mannitol-specific EII, Chain A"/>
    <property type="match status" value="1"/>
</dbReference>
<protein>
    <submittedName>
        <fullName evidence="2">Fructose PTS transporter subunit IIA</fullName>
    </submittedName>
</protein>
<evidence type="ECO:0000313" key="2">
    <source>
        <dbReference type="EMBL" id="GAA3014307.1"/>
    </source>
</evidence>
<dbReference type="CDD" id="cd00211">
    <property type="entry name" value="PTS_IIA_fru"/>
    <property type="match status" value="1"/>
</dbReference>
<proteinExistence type="predicted"/>
<feature type="domain" description="PTS EIIA type-2" evidence="1">
    <location>
        <begin position="6"/>
        <end position="155"/>
    </location>
</feature>
<evidence type="ECO:0000313" key="3">
    <source>
        <dbReference type="Proteomes" id="UP001501577"/>
    </source>
</evidence>
<dbReference type="InterPro" id="IPR016152">
    <property type="entry name" value="PTrfase/Anion_transptr"/>
</dbReference>
<dbReference type="Proteomes" id="UP001501577">
    <property type="component" value="Unassembled WGS sequence"/>
</dbReference>
<dbReference type="PANTHER" id="PTHR47738">
    <property type="entry name" value="PTS SYSTEM FRUCTOSE-LIKE EIIA COMPONENT-RELATED"/>
    <property type="match status" value="1"/>
</dbReference>
<organism evidence="2 3">
    <name type="scientific">Tetragenococcus solitarius</name>
    <dbReference type="NCBI Taxonomy" id="71453"/>
    <lineage>
        <taxon>Bacteria</taxon>
        <taxon>Bacillati</taxon>
        <taxon>Bacillota</taxon>
        <taxon>Bacilli</taxon>
        <taxon>Lactobacillales</taxon>
        <taxon>Enterococcaceae</taxon>
        <taxon>Tetragenococcus</taxon>
    </lineage>
</organism>
<dbReference type="EMBL" id="BAAAXQ010000024">
    <property type="protein sequence ID" value="GAA3014307.1"/>
    <property type="molecule type" value="Genomic_DNA"/>
</dbReference>
<dbReference type="RefSeq" id="WP_068709757.1">
    <property type="nucleotide sequence ID" value="NZ_BAAAXQ010000024.1"/>
</dbReference>
<dbReference type="InterPro" id="IPR002178">
    <property type="entry name" value="PTS_EIIA_type-2_dom"/>
</dbReference>
<dbReference type="PANTHER" id="PTHR47738:SF2">
    <property type="entry name" value="PTS SYSTEM FRUCTOSE-LIKE EIIA COMPONENT"/>
    <property type="match status" value="1"/>
</dbReference>
<name>A0ABN3Y3T2_9ENTE</name>
<gene>
    <name evidence="2" type="ORF">GCM10019998_07960</name>
</gene>
<dbReference type="PROSITE" id="PS51094">
    <property type="entry name" value="PTS_EIIA_TYPE_2"/>
    <property type="match status" value="1"/>
</dbReference>
<dbReference type="InterPro" id="IPR051541">
    <property type="entry name" value="PTS_SugarTrans_NitroReg"/>
</dbReference>
<dbReference type="SUPFAM" id="SSF55804">
    <property type="entry name" value="Phoshotransferase/anion transport protein"/>
    <property type="match status" value="1"/>
</dbReference>
<accession>A0ABN3Y3T2</accession>